<accession>A0A4V1X9Z2</accession>
<dbReference type="GO" id="GO:0030245">
    <property type="term" value="P:cellulose catabolic process"/>
    <property type="evidence" value="ECO:0007669"/>
    <property type="project" value="UniProtKB-KW"/>
</dbReference>
<evidence type="ECO:0000256" key="7">
    <source>
        <dbReference type="ARBA" id="ARBA00023277"/>
    </source>
</evidence>
<name>A0A4V1X9Z2_9PEZI</name>
<dbReference type="InterPro" id="IPR005103">
    <property type="entry name" value="AA9_LPMO"/>
</dbReference>
<dbReference type="EMBL" id="QJNU01000420">
    <property type="protein sequence ID" value="RYO99419.1"/>
    <property type="molecule type" value="Genomic_DNA"/>
</dbReference>
<evidence type="ECO:0000256" key="4">
    <source>
        <dbReference type="ARBA" id="ARBA00022729"/>
    </source>
</evidence>
<dbReference type="PANTHER" id="PTHR33353:SF1">
    <property type="entry name" value="ENDO-BETA-1,4-GLUCANASE D"/>
    <property type="match status" value="1"/>
</dbReference>
<dbReference type="Proteomes" id="UP000293360">
    <property type="component" value="Unassembled WGS sequence"/>
</dbReference>
<keyword evidence="3" id="KW-0964">Secreted</keyword>
<evidence type="ECO:0000259" key="13">
    <source>
        <dbReference type="Pfam" id="PF03443"/>
    </source>
</evidence>
<evidence type="ECO:0000256" key="5">
    <source>
        <dbReference type="ARBA" id="ARBA00023001"/>
    </source>
</evidence>
<evidence type="ECO:0000256" key="9">
    <source>
        <dbReference type="ARBA" id="ARBA00044502"/>
    </source>
</evidence>
<keyword evidence="15" id="KW-1185">Reference proteome</keyword>
<keyword evidence="4 12" id="KW-0732">Signal</keyword>
<sequence>MLKSIAAASLLAAASAHQNLHQFWVNDVSPGYEVGIRRAPSNNPVTNVKSNDIVCNVGGTSGAGVTTVAARAGDTITVQWDQSSHPGPITHFLYGPVNGAAASASGVGTGWFKIDELNYEGGRWANEIMSAKEMKHSFRLPQRLASGEYLLRSEMLALHGAQTVEGAQFYIGCAQLKITGPGGSCSPKISLPGAYDARDPNIYIPNFYFGFDPTTYVAPGGEVATCYCVAAGGYIMASETDIGNRSVNVDGRA</sequence>
<dbReference type="Pfam" id="PF03443">
    <property type="entry name" value="AA9"/>
    <property type="match status" value="1"/>
</dbReference>
<keyword evidence="5" id="KW-0136">Cellulose degradation</keyword>
<protein>
    <recommendedName>
        <fullName evidence="11">lytic cellulose monooxygenase (C4-dehydrogenating)</fullName>
        <ecNumber evidence="11">1.14.99.56</ecNumber>
    </recommendedName>
</protein>
<proteinExistence type="inferred from homology"/>
<evidence type="ECO:0000256" key="1">
    <source>
        <dbReference type="ARBA" id="ARBA00001973"/>
    </source>
</evidence>
<comment type="caution">
    <text evidence="14">The sequence shown here is derived from an EMBL/GenBank/DDBJ whole genome shotgun (WGS) entry which is preliminary data.</text>
</comment>
<dbReference type="STRING" id="155417.A0A4V1X9Z2"/>
<organism evidence="14 15">
    <name type="scientific">Monosporascus ibericus</name>
    <dbReference type="NCBI Taxonomy" id="155417"/>
    <lineage>
        <taxon>Eukaryota</taxon>
        <taxon>Fungi</taxon>
        <taxon>Dikarya</taxon>
        <taxon>Ascomycota</taxon>
        <taxon>Pezizomycotina</taxon>
        <taxon>Sordariomycetes</taxon>
        <taxon>Xylariomycetidae</taxon>
        <taxon>Xylariales</taxon>
        <taxon>Xylariales incertae sedis</taxon>
        <taxon>Monosporascus</taxon>
    </lineage>
</organism>
<reference evidence="14 15" key="1">
    <citation type="submission" date="2018-06" db="EMBL/GenBank/DDBJ databases">
        <title>Complete Genomes of Monosporascus.</title>
        <authorList>
            <person name="Robinson A.J."/>
            <person name="Natvig D.O."/>
        </authorList>
    </citation>
    <scope>NUCLEOTIDE SEQUENCE [LARGE SCALE GENOMIC DNA]</scope>
    <source>
        <strain evidence="14 15">CBS 110550</strain>
    </source>
</reference>
<evidence type="ECO:0000256" key="8">
    <source>
        <dbReference type="ARBA" id="ARBA00023326"/>
    </source>
</evidence>
<keyword evidence="7" id="KW-0119">Carbohydrate metabolism</keyword>
<evidence type="ECO:0000256" key="11">
    <source>
        <dbReference type="ARBA" id="ARBA00047174"/>
    </source>
</evidence>
<evidence type="ECO:0000313" key="14">
    <source>
        <dbReference type="EMBL" id="RYO99419.1"/>
    </source>
</evidence>
<comment type="subcellular location">
    <subcellularLocation>
        <location evidence="2">Secreted</location>
    </subcellularLocation>
</comment>
<dbReference type="InterPro" id="IPR049892">
    <property type="entry name" value="AA9"/>
</dbReference>
<evidence type="ECO:0000256" key="6">
    <source>
        <dbReference type="ARBA" id="ARBA00023157"/>
    </source>
</evidence>
<gene>
    <name evidence="14" type="ORF">DL764_006814</name>
</gene>
<evidence type="ECO:0000256" key="10">
    <source>
        <dbReference type="ARBA" id="ARBA00045077"/>
    </source>
</evidence>
<comment type="cofactor">
    <cofactor evidence="1">
        <name>Cu(2+)</name>
        <dbReference type="ChEBI" id="CHEBI:29036"/>
    </cofactor>
</comment>
<comment type="catalytic activity">
    <reaction evidence="10">
        <text>[(1-&gt;4)-beta-D-glucosyl]n+m + reduced acceptor + O2 = 4-dehydro-beta-D-glucosyl-[(1-&gt;4)-beta-D-glucosyl]n-1 + [(1-&gt;4)-beta-D-glucosyl]m + acceptor + H2O.</text>
        <dbReference type="EC" id="1.14.99.56"/>
    </reaction>
</comment>
<evidence type="ECO:0000256" key="3">
    <source>
        <dbReference type="ARBA" id="ARBA00022525"/>
    </source>
</evidence>
<keyword evidence="8" id="KW-0624">Polysaccharide degradation</keyword>
<dbReference type="EC" id="1.14.99.56" evidence="11"/>
<dbReference type="AlphaFoldDB" id="A0A4V1X9Z2"/>
<evidence type="ECO:0000256" key="2">
    <source>
        <dbReference type="ARBA" id="ARBA00004613"/>
    </source>
</evidence>
<keyword evidence="6" id="KW-1015">Disulfide bond</keyword>
<evidence type="ECO:0000256" key="12">
    <source>
        <dbReference type="SAM" id="SignalP"/>
    </source>
</evidence>
<dbReference type="Gene3D" id="2.70.50.70">
    <property type="match status" value="1"/>
</dbReference>
<feature type="chain" id="PRO_5020924480" description="lytic cellulose monooxygenase (C4-dehydrogenating)" evidence="12">
    <location>
        <begin position="17"/>
        <end position="253"/>
    </location>
</feature>
<feature type="signal peptide" evidence="12">
    <location>
        <begin position="1"/>
        <end position="16"/>
    </location>
</feature>
<comment type="similarity">
    <text evidence="9">Belongs to the polysaccharide monooxygenase AA9 family.</text>
</comment>
<feature type="domain" description="Auxiliary Activity family 9 catalytic" evidence="13">
    <location>
        <begin position="17"/>
        <end position="208"/>
    </location>
</feature>
<dbReference type="PANTHER" id="PTHR33353">
    <property type="entry name" value="PUTATIVE (AFU_ORTHOLOGUE AFUA_1G12560)-RELATED"/>
    <property type="match status" value="1"/>
</dbReference>
<evidence type="ECO:0000313" key="15">
    <source>
        <dbReference type="Proteomes" id="UP000293360"/>
    </source>
</evidence>
<dbReference type="CDD" id="cd21175">
    <property type="entry name" value="LPMO_AA9"/>
    <property type="match status" value="1"/>
</dbReference>
<dbReference type="GO" id="GO:0005576">
    <property type="term" value="C:extracellular region"/>
    <property type="evidence" value="ECO:0007669"/>
    <property type="project" value="UniProtKB-SubCell"/>
</dbReference>
<dbReference type="OrthoDB" id="4849160at2759"/>